<keyword evidence="3" id="KW-1185">Reference proteome</keyword>
<reference evidence="2 3" key="1">
    <citation type="submission" date="2019-09" db="EMBL/GenBank/DDBJ databases">
        <title>In-depth cultivation of the pig gut microbiome towards novel bacterial diversity and tailored functional studies.</title>
        <authorList>
            <person name="Wylensek D."/>
            <person name="Hitch T.C.A."/>
            <person name="Clavel T."/>
        </authorList>
    </citation>
    <scope>NUCLEOTIDE SEQUENCE [LARGE SCALE GENOMIC DNA]</scope>
    <source>
        <strain evidence="2 3">PG-178-WT-4</strain>
    </source>
</reference>
<dbReference type="RefSeq" id="WP_154511362.1">
    <property type="nucleotide sequence ID" value="NZ_VUMH01000008.1"/>
</dbReference>
<dbReference type="Pfam" id="PF13340">
    <property type="entry name" value="DUF4096"/>
    <property type="match status" value="1"/>
</dbReference>
<comment type="caution">
    <text evidence="2">The sequence shown here is derived from an EMBL/GenBank/DDBJ whole genome shotgun (WGS) entry which is preliminary data.</text>
</comment>
<dbReference type="PANTHER" id="PTHR46637:SF1">
    <property type="entry name" value="BLL5188 PROTEIN"/>
    <property type="match status" value="1"/>
</dbReference>
<dbReference type="InterPro" id="IPR052909">
    <property type="entry name" value="Transposase_6_like"/>
</dbReference>
<dbReference type="InterPro" id="IPR025161">
    <property type="entry name" value="IS402-like_dom"/>
</dbReference>
<dbReference type="EMBL" id="VUMH01000008">
    <property type="protein sequence ID" value="MSS28195.1"/>
    <property type="molecule type" value="Genomic_DNA"/>
</dbReference>
<dbReference type="AlphaFoldDB" id="A0A6L5XM36"/>
<feature type="domain" description="Insertion element IS402-like" evidence="1">
    <location>
        <begin position="7"/>
        <end position="79"/>
    </location>
</feature>
<proteinExistence type="predicted"/>
<organism evidence="2 3">
    <name type="scientific">Desulfovibrio porci</name>
    <dbReference type="NCBI Taxonomy" id="2605782"/>
    <lineage>
        <taxon>Bacteria</taxon>
        <taxon>Pseudomonadati</taxon>
        <taxon>Thermodesulfobacteriota</taxon>
        <taxon>Desulfovibrionia</taxon>
        <taxon>Desulfovibrionales</taxon>
        <taxon>Desulfovibrionaceae</taxon>
        <taxon>Desulfovibrio</taxon>
    </lineage>
</organism>
<dbReference type="PANTHER" id="PTHR46637">
    <property type="entry name" value="TIS1421-TRANSPOSASE PROTEIN A"/>
    <property type="match status" value="1"/>
</dbReference>
<evidence type="ECO:0000313" key="3">
    <source>
        <dbReference type="Proteomes" id="UP000477488"/>
    </source>
</evidence>
<name>A0A6L5XM36_9BACT</name>
<protein>
    <submittedName>
        <fullName evidence="2">IS5 family transposase</fullName>
    </submittedName>
</protein>
<dbReference type="NCBIfam" id="NF033580">
    <property type="entry name" value="transpos_IS5_3"/>
    <property type="match status" value="1"/>
</dbReference>
<sequence>MCYYDIPEDLWLRLEPILPTEGSPRGGRPIGDVRNFLNAVHWMLRTGSPWRALPEKYGSWKTVYSRFRRWQKRGYLTAILKLLTLQADMNHIMIDGTYVHAHKHSAGARHTSGINQALGRSRGGFTSKIHAVVDALGNLLAFTVTAGQYSEYPHMGKSTPATNYANKASPLLFLESAPSGCVMELLP</sequence>
<evidence type="ECO:0000259" key="1">
    <source>
        <dbReference type="Pfam" id="PF13340"/>
    </source>
</evidence>
<gene>
    <name evidence="2" type="ORF">FYJ44_09145</name>
</gene>
<accession>A0A6L5XM36</accession>
<dbReference type="Proteomes" id="UP000477488">
    <property type="component" value="Unassembled WGS sequence"/>
</dbReference>
<evidence type="ECO:0000313" key="2">
    <source>
        <dbReference type="EMBL" id="MSS28195.1"/>
    </source>
</evidence>